<proteinExistence type="predicted"/>
<dbReference type="RefSeq" id="WP_135119027.1">
    <property type="nucleotide sequence ID" value="NZ_SPQZ01000001.1"/>
</dbReference>
<dbReference type="AlphaFoldDB" id="A0A4Y9RAT9"/>
<reference evidence="1 2" key="1">
    <citation type="journal article" date="2018" name="J. Microbiol.">
        <title>Leifsonia flava sp. nov., a novel actinobacterium isolated from the rhizosphere of Aquilegia viridiflora.</title>
        <authorList>
            <person name="Cai Y."/>
            <person name="Tao W.Z."/>
            <person name="Ma Y.J."/>
            <person name="Cheng J."/>
            <person name="Zhang M.Y."/>
            <person name="Zhang Y.X."/>
        </authorList>
    </citation>
    <scope>NUCLEOTIDE SEQUENCE [LARGE SCALE GENOMIC DNA]</scope>
    <source>
        <strain evidence="1 2">SYP-B2174</strain>
    </source>
</reference>
<name>A0A4Y9RAT9_9MICO</name>
<sequence>MTIAEAKARAQQLEDDIVALIPADIIKTTDQLDKARLMNCTGGVTWPGSTVITFTEPQDADAIVQKLHDDLDKTENAGNTIEQVDNDYLLATYITTDGATALIAEEAGDGTSIRIDSNSPCFELPEGSSRHGKY</sequence>
<dbReference type="EMBL" id="SPQZ01000001">
    <property type="protein sequence ID" value="TFW00196.1"/>
    <property type="molecule type" value="Genomic_DNA"/>
</dbReference>
<gene>
    <name evidence="1" type="ORF">E4M00_03140</name>
</gene>
<keyword evidence="2" id="KW-1185">Reference proteome</keyword>
<accession>A0A4Y9RAT9</accession>
<dbReference type="Proteomes" id="UP000298127">
    <property type="component" value="Unassembled WGS sequence"/>
</dbReference>
<protein>
    <submittedName>
        <fullName evidence="1">Uncharacterized protein</fullName>
    </submittedName>
</protein>
<organism evidence="1 2">
    <name type="scientific">Orlajensenia leifsoniae</name>
    <dbReference type="NCBI Taxonomy" id="2561933"/>
    <lineage>
        <taxon>Bacteria</taxon>
        <taxon>Bacillati</taxon>
        <taxon>Actinomycetota</taxon>
        <taxon>Actinomycetes</taxon>
        <taxon>Micrococcales</taxon>
        <taxon>Microbacteriaceae</taxon>
        <taxon>Orlajensenia</taxon>
    </lineage>
</organism>
<evidence type="ECO:0000313" key="1">
    <source>
        <dbReference type="EMBL" id="TFW00196.1"/>
    </source>
</evidence>
<evidence type="ECO:0000313" key="2">
    <source>
        <dbReference type="Proteomes" id="UP000298127"/>
    </source>
</evidence>
<comment type="caution">
    <text evidence="1">The sequence shown here is derived from an EMBL/GenBank/DDBJ whole genome shotgun (WGS) entry which is preliminary data.</text>
</comment>